<gene>
    <name evidence="2" type="ORF">WOLCODRAFT_158344</name>
</gene>
<accession>A0A2H3JM59</accession>
<dbReference type="Proteomes" id="UP000218811">
    <property type="component" value="Unassembled WGS sequence"/>
</dbReference>
<reference evidence="2 3" key="1">
    <citation type="journal article" date="2012" name="Science">
        <title>The Paleozoic origin of enzymatic lignin decomposition reconstructed from 31 fungal genomes.</title>
        <authorList>
            <person name="Floudas D."/>
            <person name="Binder M."/>
            <person name="Riley R."/>
            <person name="Barry K."/>
            <person name="Blanchette R.A."/>
            <person name="Henrissat B."/>
            <person name="Martinez A.T."/>
            <person name="Otillar R."/>
            <person name="Spatafora J.W."/>
            <person name="Yadav J.S."/>
            <person name="Aerts A."/>
            <person name="Benoit I."/>
            <person name="Boyd A."/>
            <person name="Carlson A."/>
            <person name="Copeland A."/>
            <person name="Coutinho P.M."/>
            <person name="de Vries R.P."/>
            <person name="Ferreira P."/>
            <person name="Findley K."/>
            <person name="Foster B."/>
            <person name="Gaskell J."/>
            <person name="Glotzer D."/>
            <person name="Gorecki P."/>
            <person name="Heitman J."/>
            <person name="Hesse C."/>
            <person name="Hori C."/>
            <person name="Igarashi K."/>
            <person name="Jurgens J.A."/>
            <person name="Kallen N."/>
            <person name="Kersten P."/>
            <person name="Kohler A."/>
            <person name="Kuees U."/>
            <person name="Kumar T.K.A."/>
            <person name="Kuo A."/>
            <person name="LaButti K."/>
            <person name="Larrondo L.F."/>
            <person name="Lindquist E."/>
            <person name="Ling A."/>
            <person name="Lombard V."/>
            <person name="Lucas S."/>
            <person name="Lundell T."/>
            <person name="Martin R."/>
            <person name="McLaughlin D.J."/>
            <person name="Morgenstern I."/>
            <person name="Morin E."/>
            <person name="Murat C."/>
            <person name="Nagy L.G."/>
            <person name="Nolan M."/>
            <person name="Ohm R.A."/>
            <person name="Patyshakuliyeva A."/>
            <person name="Rokas A."/>
            <person name="Ruiz-Duenas F.J."/>
            <person name="Sabat G."/>
            <person name="Salamov A."/>
            <person name="Samejima M."/>
            <person name="Schmutz J."/>
            <person name="Slot J.C."/>
            <person name="St John F."/>
            <person name="Stenlid J."/>
            <person name="Sun H."/>
            <person name="Sun S."/>
            <person name="Syed K."/>
            <person name="Tsang A."/>
            <person name="Wiebenga A."/>
            <person name="Young D."/>
            <person name="Pisabarro A."/>
            <person name="Eastwood D.C."/>
            <person name="Martin F."/>
            <person name="Cullen D."/>
            <person name="Grigoriev I.V."/>
            <person name="Hibbett D.S."/>
        </authorList>
    </citation>
    <scope>NUCLEOTIDE SEQUENCE [LARGE SCALE GENOMIC DNA]</scope>
    <source>
        <strain evidence="2 3">MD-104</strain>
    </source>
</reference>
<keyword evidence="3" id="KW-1185">Reference proteome</keyword>
<proteinExistence type="predicted"/>
<organism evidence="2 3">
    <name type="scientific">Wolfiporia cocos (strain MD-104)</name>
    <name type="common">Brown rot fungus</name>
    <dbReference type="NCBI Taxonomy" id="742152"/>
    <lineage>
        <taxon>Eukaryota</taxon>
        <taxon>Fungi</taxon>
        <taxon>Dikarya</taxon>
        <taxon>Basidiomycota</taxon>
        <taxon>Agaricomycotina</taxon>
        <taxon>Agaricomycetes</taxon>
        <taxon>Polyporales</taxon>
        <taxon>Phaeolaceae</taxon>
        <taxon>Wolfiporia</taxon>
    </lineage>
</organism>
<dbReference type="EMBL" id="KB467943">
    <property type="protein sequence ID" value="PCH38808.1"/>
    <property type="molecule type" value="Genomic_DNA"/>
</dbReference>
<evidence type="ECO:0000313" key="3">
    <source>
        <dbReference type="Proteomes" id="UP000218811"/>
    </source>
</evidence>
<sequence length="90" mass="9961">MAENIKEKDAAILVQLREAREKSAAKFLEGEVPLVAQEAHQVAEVPQAAVAIQVDRQAAQEAHWVEEACQEEDPLQDGHHRPNNQLGETT</sequence>
<evidence type="ECO:0000313" key="2">
    <source>
        <dbReference type="EMBL" id="PCH38808.1"/>
    </source>
</evidence>
<dbReference type="AlphaFoldDB" id="A0A2H3JM59"/>
<protein>
    <submittedName>
        <fullName evidence="2">Uncharacterized protein</fullName>
    </submittedName>
</protein>
<feature type="region of interest" description="Disordered" evidence="1">
    <location>
        <begin position="71"/>
        <end position="90"/>
    </location>
</feature>
<evidence type="ECO:0000256" key="1">
    <source>
        <dbReference type="SAM" id="MobiDB-lite"/>
    </source>
</evidence>
<name>A0A2H3JM59_WOLCO</name>